<dbReference type="PROSITE" id="PS51892">
    <property type="entry name" value="SUBTILASE"/>
    <property type="match status" value="1"/>
</dbReference>
<evidence type="ECO:0000256" key="15">
    <source>
        <dbReference type="SAM" id="SignalP"/>
    </source>
</evidence>
<dbReference type="InterPro" id="IPR050131">
    <property type="entry name" value="Peptidase_S8_subtilisin-like"/>
</dbReference>
<dbReference type="EMBL" id="SGWQ01000006">
    <property type="protein sequence ID" value="RZS37135.1"/>
    <property type="molecule type" value="Genomic_DNA"/>
</dbReference>
<dbReference type="PROSITE" id="PS00138">
    <property type="entry name" value="SUBTILASE_SER"/>
    <property type="match status" value="1"/>
</dbReference>
<evidence type="ECO:0000313" key="18">
    <source>
        <dbReference type="Proteomes" id="UP000294257"/>
    </source>
</evidence>
<dbReference type="PROSITE" id="PS00136">
    <property type="entry name" value="SUBTILASE_ASP"/>
    <property type="match status" value="1"/>
</dbReference>
<evidence type="ECO:0000256" key="6">
    <source>
        <dbReference type="ARBA" id="ARBA00022801"/>
    </source>
</evidence>
<reference evidence="17 18" key="1">
    <citation type="submission" date="2019-02" db="EMBL/GenBank/DDBJ databases">
        <title>Genomic Encyclopedia of Type Strains, Phase IV (KMG-IV): sequencing the most valuable type-strain genomes for metagenomic binning, comparative biology and taxonomic classification.</title>
        <authorList>
            <person name="Goeker M."/>
        </authorList>
    </citation>
    <scope>NUCLEOTIDE SEQUENCE [LARGE SCALE GENOMIC DNA]</scope>
    <source>
        <strain evidence="17 18">DSM 101727</strain>
    </source>
</reference>
<dbReference type="Gene3D" id="3.40.50.200">
    <property type="entry name" value="Peptidase S8/S53 domain"/>
    <property type="match status" value="1"/>
</dbReference>
<dbReference type="InterPro" id="IPR022398">
    <property type="entry name" value="Peptidase_S8_His-AS"/>
</dbReference>
<dbReference type="NCBIfam" id="TIGR03921">
    <property type="entry name" value="T7SS_mycosin"/>
    <property type="match status" value="1"/>
</dbReference>
<feature type="active site" description="Charge relay system" evidence="10 11">
    <location>
        <position position="111"/>
    </location>
</feature>
<dbReference type="InterPro" id="IPR000209">
    <property type="entry name" value="Peptidase_S8/S53_dom"/>
</dbReference>
<comment type="subcellular location">
    <subcellularLocation>
        <location evidence="1">Cell membrane</location>
        <topology evidence="1">Single-pass membrane protein</topology>
    </subcellularLocation>
</comment>
<keyword evidence="4 11" id="KW-0645">Protease</keyword>
<evidence type="ECO:0000256" key="3">
    <source>
        <dbReference type="ARBA" id="ARBA00022475"/>
    </source>
</evidence>
<feature type="compositionally biased region" description="Pro residues" evidence="13">
    <location>
        <begin position="38"/>
        <end position="47"/>
    </location>
</feature>
<keyword evidence="8 14" id="KW-1133">Transmembrane helix</keyword>
<protein>
    <submittedName>
        <fullName evidence="17">Membrane-anchored mycosin MYCP</fullName>
    </submittedName>
</protein>
<feature type="chain" id="PRO_5020834069" evidence="15">
    <location>
        <begin position="34"/>
        <end position="491"/>
    </location>
</feature>
<keyword evidence="5 14" id="KW-0812">Transmembrane</keyword>
<dbReference type="PANTHER" id="PTHR43806">
    <property type="entry name" value="PEPTIDASE S8"/>
    <property type="match status" value="1"/>
</dbReference>
<evidence type="ECO:0000259" key="16">
    <source>
        <dbReference type="Pfam" id="PF00082"/>
    </source>
</evidence>
<dbReference type="Pfam" id="PF00082">
    <property type="entry name" value="Peptidase_S8"/>
    <property type="match status" value="1"/>
</dbReference>
<dbReference type="SUPFAM" id="SSF52743">
    <property type="entry name" value="Subtilisin-like"/>
    <property type="match status" value="1"/>
</dbReference>
<sequence length="491" mass="51648">MRIKPIARRLAATTAAAALVLLTATVPATTVEAQPHTPAGPKPPPLDPSVGAPIPSNGPDHDDYVPKKQCVRSLDDGTTNVPNEPWGQKQLQIREAHKFARGRDVPVAVIDTGVKDTHEYLGGRVRGVGDYVVKGEQGIKDCDGHGTEVAGIIAADITDERIGFRGVAPDARILSIRQSSSNYSRKPKVPEPGNENMEEVTAGNLTTLAQAIMQAAQAGAKVINMSVNDCRPAAIGQITQQEQKLQAAIKQAVDVYDAVLVTSAGNTGGGKACPQSPKDAANGPDPQKPVTIVNPPWFSDDVLSVAAVQENGEVAEFSIQGPWISVAAPGTKIISLNPTGKGLANKQQGKNEGQLDDINGTSFAAPYVAGLAALVRERFKNLNARQVMERIKYTAMHPAAAGGRDNRVGHGMINPVAALTVMIPSESGIAPAKASYEPLDMPAPAAKDWTPMQVALIGAGGGVGVLLLTMFVVHTVRRNRRDPHIAPRGHA</sequence>
<feature type="active site" description="Charge relay system" evidence="10 11">
    <location>
        <position position="145"/>
    </location>
</feature>
<dbReference type="OrthoDB" id="9798386at2"/>
<evidence type="ECO:0000256" key="4">
    <source>
        <dbReference type="ARBA" id="ARBA00022670"/>
    </source>
</evidence>
<evidence type="ECO:0000256" key="8">
    <source>
        <dbReference type="ARBA" id="ARBA00022989"/>
    </source>
</evidence>
<evidence type="ECO:0000256" key="2">
    <source>
        <dbReference type="ARBA" id="ARBA00011073"/>
    </source>
</evidence>
<gene>
    <name evidence="17" type="ORF">EV193_106373</name>
</gene>
<dbReference type="PRINTS" id="PR00723">
    <property type="entry name" value="SUBTILISIN"/>
</dbReference>
<evidence type="ECO:0000256" key="7">
    <source>
        <dbReference type="ARBA" id="ARBA00022825"/>
    </source>
</evidence>
<dbReference type="PROSITE" id="PS00137">
    <property type="entry name" value="SUBTILASE_HIS"/>
    <property type="match status" value="1"/>
</dbReference>
<feature type="region of interest" description="Disordered" evidence="13">
    <location>
        <begin position="266"/>
        <end position="289"/>
    </location>
</feature>
<proteinExistence type="inferred from homology"/>
<feature type="active site" description="Charge relay system" evidence="10 11">
    <location>
        <position position="362"/>
    </location>
</feature>
<evidence type="ECO:0000313" key="17">
    <source>
        <dbReference type="EMBL" id="RZS37135.1"/>
    </source>
</evidence>
<keyword evidence="18" id="KW-1185">Reference proteome</keyword>
<dbReference type="RefSeq" id="WP_130345719.1">
    <property type="nucleotide sequence ID" value="NZ_SGWQ01000006.1"/>
</dbReference>
<keyword evidence="9 14" id="KW-0472">Membrane</keyword>
<dbReference type="PANTHER" id="PTHR43806:SF11">
    <property type="entry name" value="CEREVISIN-RELATED"/>
    <property type="match status" value="1"/>
</dbReference>
<dbReference type="InterPro" id="IPR015500">
    <property type="entry name" value="Peptidase_S8_subtilisin-rel"/>
</dbReference>
<evidence type="ECO:0000256" key="1">
    <source>
        <dbReference type="ARBA" id="ARBA00004162"/>
    </source>
</evidence>
<feature type="signal peptide" evidence="15">
    <location>
        <begin position="1"/>
        <end position="33"/>
    </location>
</feature>
<dbReference type="Proteomes" id="UP000294257">
    <property type="component" value="Unassembled WGS sequence"/>
</dbReference>
<dbReference type="InterPro" id="IPR023828">
    <property type="entry name" value="Peptidase_S8_Ser-AS"/>
</dbReference>
<dbReference type="GO" id="GO:0006508">
    <property type="term" value="P:proteolysis"/>
    <property type="evidence" value="ECO:0007669"/>
    <property type="project" value="UniProtKB-KW"/>
</dbReference>
<organism evidence="17 18">
    <name type="scientific">Herbihabitans rhizosphaerae</name>
    <dbReference type="NCBI Taxonomy" id="1872711"/>
    <lineage>
        <taxon>Bacteria</taxon>
        <taxon>Bacillati</taxon>
        <taxon>Actinomycetota</taxon>
        <taxon>Actinomycetes</taxon>
        <taxon>Pseudonocardiales</taxon>
        <taxon>Pseudonocardiaceae</taxon>
        <taxon>Herbihabitans</taxon>
    </lineage>
</organism>
<evidence type="ECO:0000256" key="12">
    <source>
        <dbReference type="RuleBase" id="RU003355"/>
    </source>
</evidence>
<dbReference type="AlphaFoldDB" id="A0A4Q7KKW3"/>
<evidence type="ECO:0000256" key="10">
    <source>
        <dbReference type="PIRSR" id="PIRSR615500-1"/>
    </source>
</evidence>
<keyword evidence="7 11" id="KW-0720">Serine protease</keyword>
<comment type="caution">
    <text evidence="17">The sequence shown here is derived from an EMBL/GenBank/DDBJ whole genome shotgun (WGS) entry which is preliminary data.</text>
</comment>
<dbReference type="InterPro" id="IPR023834">
    <property type="entry name" value="T7SS_pept_S8A_mycosin"/>
</dbReference>
<evidence type="ECO:0000256" key="13">
    <source>
        <dbReference type="SAM" id="MobiDB-lite"/>
    </source>
</evidence>
<accession>A0A4Q7KKW3</accession>
<evidence type="ECO:0000256" key="9">
    <source>
        <dbReference type="ARBA" id="ARBA00023136"/>
    </source>
</evidence>
<keyword evidence="6 11" id="KW-0378">Hydrolase</keyword>
<feature type="domain" description="Peptidase S8/S53" evidence="16">
    <location>
        <begin position="102"/>
        <end position="411"/>
    </location>
</feature>
<keyword evidence="3" id="KW-1003">Cell membrane</keyword>
<evidence type="ECO:0000256" key="5">
    <source>
        <dbReference type="ARBA" id="ARBA00022692"/>
    </source>
</evidence>
<evidence type="ECO:0000256" key="14">
    <source>
        <dbReference type="SAM" id="Phobius"/>
    </source>
</evidence>
<comment type="similarity">
    <text evidence="2 11 12">Belongs to the peptidase S8 family.</text>
</comment>
<keyword evidence="15" id="KW-0732">Signal</keyword>
<dbReference type="GO" id="GO:0005886">
    <property type="term" value="C:plasma membrane"/>
    <property type="evidence" value="ECO:0007669"/>
    <property type="project" value="UniProtKB-SubCell"/>
</dbReference>
<dbReference type="InterPro" id="IPR023827">
    <property type="entry name" value="Peptidase_S8_Asp-AS"/>
</dbReference>
<evidence type="ECO:0000256" key="11">
    <source>
        <dbReference type="PROSITE-ProRule" id="PRU01240"/>
    </source>
</evidence>
<name>A0A4Q7KKW3_9PSEU</name>
<feature type="region of interest" description="Disordered" evidence="13">
    <location>
        <begin position="32"/>
        <end position="66"/>
    </location>
</feature>
<feature type="transmembrane region" description="Helical" evidence="14">
    <location>
        <begin position="454"/>
        <end position="473"/>
    </location>
</feature>
<dbReference type="InterPro" id="IPR036852">
    <property type="entry name" value="Peptidase_S8/S53_dom_sf"/>
</dbReference>
<dbReference type="GO" id="GO:0004252">
    <property type="term" value="F:serine-type endopeptidase activity"/>
    <property type="evidence" value="ECO:0007669"/>
    <property type="project" value="UniProtKB-UniRule"/>
</dbReference>